<dbReference type="InterPro" id="IPR027417">
    <property type="entry name" value="P-loop_NTPase"/>
</dbReference>
<dbReference type="CDD" id="cd03300">
    <property type="entry name" value="ABC_PotA_N"/>
    <property type="match status" value="1"/>
</dbReference>
<dbReference type="GO" id="GO:0043190">
    <property type="term" value="C:ATP-binding cassette (ABC) transporter complex"/>
    <property type="evidence" value="ECO:0007669"/>
    <property type="project" value="InterPro"/>
</dbReference>
<feature type="domain" description="ABC transporter" evidence="7">
    <location>
        <begin position="23"/>
        <end position="253"/>
    </location>
</feature>
<proteinExistence type="predicted"/>
<dbReference type="InterPro" id="IPR003439">
    <property type="entry name" value="ABC_transporter-like_ATP-bd"/>
</dbReference>
<dbReference type="PATRIC" id="fig|300852.9.peg.1219"/>
<dbReference type="HOGENOM" id="CLU_000604_1_1_0"/>
<protein>
    <submittedName>
        <fullName evidence="8">Spermidine/putrescine ABC transporter, ATP-binding protein</fullName>
    </submittedName>
</protein>
<dbReference type="SMART" id="SM00382">
    <property type="entry name" value="AAA"/>
    <property type="match status" value="1"/>
</dbReference>
<evidence type="ECO:0000259" key="7">
    <source>
        <dbReference type="PROSITE" id="PS50893"/>
    </source>
</evidence>
<dbReference type="GO" id="GO:0015594">
    <property type="term" value="F:ABC-type putrescine transporter activity"/>
    <property type="evidence" value="ECO:0007669"/>
    <property type="project" value="InterPro"/>
</dbReference>
<sequence>MPGLGLPPGAARPKLGVVAEVLVRLQGVRKRYGTTVALDGVDLEVHRGEFFSLLGPSGCGKTTLLRLLAGFETPDAGRIEIGGRDMARVPPYERPVNTVFQNYALFPHMTVEANIAFGLRMKGLPPEAIREKVAWALELVDLLGLEKRYPRELSGGQKQRVALARALVLEPQVLLLDEPLSALDARLRQDLRVELMQLQRRLGTTFIFVTHDQEEALVMSDRIAVMRSGRIEQVGLPDEVYERPKTRFVAAFLGRSNFLPARPHPLGAETPLGPLRLKAPLAREALLAIRPEKIRLYPAQGGVPARENLVRAVVEEIVYTGAENQYYLRAGEVRLLAYTLNQDLQEPGAEEFGYGEEVLCYLPPENLVVVHE</sequence>
<dbReference type="EMBL" id="AP008226">
    <property type="protein sequence ID" value="BAD71063.1"/>
    <property type="molecule type" value="Genomic_DNA"/>
</dbReference>
<accession>Q5SIX4</accession>
<dbReference type="EnsemblBacteria" id="BAD71063">
    <property type="protein sequence ID" value="BAD71063"/>
    <property type="gene ID" value="BAD71063"/>
</dbReference>
<dbReference type="FunFam" id="3.40.50.300:FF:000133">
    <property type="entry name" value="Spermidine/putrescine import ATP-binding protein PotA"/>
    <property type="match status" value="1"/>
</dbReference>
<evidence type="ECO:0000256" key="3">
    <source>
        <dbReference type="ARBA" id="ARBA00022741"/>
    </source>
</evidence>
<dbReference type="InterPro" id="IPR050093">
    <property type="entry name" value="ABC_SmlMolc_Importer"/>
</dbReference>
<dbReference type="GO" id="GO:0016887">
    <property type="term" value="F:ATP hydrolysis activity"/>
    <property type="evidence" value="ECO:0007669"/>
    <property type="project" value="InterPro"/>
</dbReference>
<evidence type="ECO:0000256" key="4">
    <source>
        <dbReference type="ARBA" id="ARBA00022840"/>
    </source>
</evidence>
<dbReference type="SUPFAM" id="SSF50331">
    <property type="entry name" value="MOP-like"/>
    <property type="match status" value="1"/>
</dbReference>
<dbReference type="PANTHER" id="PTHR42781">
    <property type="entry name" value="SPERMIDINE/PUTRESCINE IMPORT ATP-BINDING PROTEIN POTA"/>
    <property type="match status" value="1"/>
</dbReference>
<dbReference type="PANTHER" id="PTHR42781:SF4">
    <property type="entry name" value="SPERMIDINE_PUTRESCINE IMPORT ATP-BINDING PROTEIN POTA"/>
    <property type="match status" value="1"/>
</dbReference>
<reference evidence="8 9" key="1">
    <citation type="submission" date="2004-11" db="EMBL/GenBank/DDBJ databases">
        <title>Complete genome sequence of Thermus thermophilus HB8.</title>
        <authorList>
            <person name="Masui R."/>
            <person name="Kurokawa K."/>
            <person name="Nakagawa N."/>
            <person name="Tokunaga F."/>
            <person name="Koyama Y."/>
            <person name="Shibata T."/>
            <person name="Oshima T."/>
            <person name="Yokoyama S."/>
            <person name="Yasunaga T."/>
            <person name="Kuramitsu S."/>
        </authorList>
    </citation>
    <scope>NUCLEOTIDE SEQUENCE [LARGE SCALE GENOMIC DNA]</scope>
    <source>
        <strain evidence="9">ATCC 27634 / DSM 579 / HB8</strain>
    </source>
</reference>
<dbReference type="Gene3D" id="3.40.50.300">
    <property type="entry name" value="P-loop containing nucleotide triphosphate hydrolases"/>
    <property type="match status" value="1"/>
</dbReference>
<dbReference type="AlphaFoldDB" id="Q5SIX4"/>
<dbReference type="SUPFAM" id="SSF52540">
    <property type="entry name" value="P-loop containing nucleoside triphosphate hydrolases"/>
    <property type="match status" value="1"/>
</dbReference>
<keyword evidence="4 8" id="KW-0067">ATP-binding</keyword>
<dbReference type="KEGG" id="ttj:TTHA1240"/>
<evidence type="ECO:0000313" key="9">
    <source>
        <dbReference type="Proteomes" id="UP000000532"/>
    </source>
</evidence>
<dbReference type="Proteomes" id="UP000000532">
    <property type="component" value="Chromosome"/>
</dbReference>
<evidence type="ECO:0000256" key="5">
    <source>
        <dbReference type="ARBA" id="ARBA00022967"/>
    </source>
</evidence>
<evidence type="ECO:0000256" key="6">
    <source>
        <dbReference type="ARBA" id="ARBA00023136"/>
    </source>
</evidence>
<dbReference type="eggNOG" id="COG3842">
    <property type="taxonomic scope" value="Bacteria"/>
</dbReference>
<dbReference type="InterPro" id="IPR017871">
    <property type="entry name" value="ABC_transporter-like_CS"/>
</dbReference>
<keyword evidence="9" id="KW-1185">Reference proteome</keyword>
<evidence type="ECO:0000256" key="2">
    <source>
        <dbReference type="ARBA" id="ARBA00022475"/>
    </source>
</evidence>
<name>Q5SIX4_THET8</name>
<organism evidence="8 9">
    <name type="scientific">Thermus thermophilus (strain ATCC 27634 / DSM 579 / HB8)</name>
    <dbReference type="NCBI Taxonomy" id="300852"/>
    <lineage>
        <taxon>Bacteria</taxon>
        <taxon>Thermotogati</taxon>
        <taxon>Deinococcota</taxon>
        <taxon>Deinococci</taxon>
        <taxon>Thermales</taxon>
        <taxon>Thermaceae</taxon>
        <taxon>Thermus</taxon>
    </lineage>
</organism>
<dbReference type="GO" id="GO:0005524">
    <property type="term" value="F:ATP binding"/>
    <property type="evidence" value="ECO:0007669"/>
    <property type="project" value="UniProtKB-KW"/>
</dbReference>
<dbReference type="PhylomeDB" id="Q5SIX4"/>
<dbReference type="PROSITE" id="PS00211">
    <property type="entry name" value="ABC_TRANSPORTER_1"/>
    <property type="match status" value="1"/>
</dbReference>
<keyword evidence="6" id="KW-0472">Membrane</keyword>
<evidence type="ECO:0000256" key="1">
    <source>
        <dbReference type="ARBA" id="ARBA00022448"/>
    </source>
</evidence>
<dbReference type="Pfam" id="PF08402">
    <property type="entry name" value="TOBE_2"/>
    <property type="match status" value="1"/>
</dbReference>
<evidence type="ECO:0000313" key="8">
    <source>
        <dbReference type="EMBL" id="BAD71063.1"/>
    </source>
</evidence>
<dbReference type="PROSITE" id="PS50893">
    <property type="entry name" value="ABC_TRANSPORTER_2"/>
    <property type="match status" value="1"/>
</dbReference>
<dbReference type="Gene3D" id="2.40.50.100">
    <property type="match status" value="1"/>
</dbReference>
<dbReference type="InterPro" id="IPR003593">
    <property type="entry name" value="AAA+_ATPase"/>
</dbReference>
<keyword evidence="3" id="KW-0547">Nucleotide-binding</keyword>
<keyword evidence="1" id="KW-0813">Transport</keyword>
<dbReference type="InterPro" id="IPR008995">
    <property type="entry name" value="Mo/tungstate-bd_C_term_dom"/>
</dbReference>
<dbReference type="InterPro" id="IPR017879">
    <property type="entry name" value="PotA_ATP-bd"/>
</dbReference>
<gene>
    <name evidence="8" type="ordered locus">TTHA1240</name>
</gene>
<dbReference type="Pfam" id="PF00005">
    <property type="entry name" value="ABC_tran"/>
    <property type="match status" value="1"/>
</dbReference>
<dbReference type="InterPro" id="IPR013611">
    <property type="entry name" value="Transp-assoc_OB_typ2"/>
</dbReference>
<keyword evidence="5" id="KW-1278">Translocase</keyword>
<keyword evidence="2" id="KW-1003">Cell membrane</keyword>